<proteinExistence type="predicted"/>
<feature type="region of interest" description="Disordered" evidence="1">
    <location>
        <begin position="552"/>
        <end position="572"/>
    </location>
</feature>
<accession>A0A2T2Y4P6</accession>
<dbReference type="RefSeq" id="WP_064169510.1">
    <property type="nucleotide sequence ID" value="NZ_CABMMU010000004.1"/>
</dbReference>
<sequence length="624" mass="67833">MSNSFDFELVAGDHVSEAIAHIDEAVRNLEPQLEKTRKGLQLGGQETLDGLNGYNSRLDIMASTARDNVQFIGDMIPPLKIVGEMSSKIAGMGLAGGVVGAVGGVAYATGKLAESYKEAARGAYDLDTHAKNTAMSVQDFSRLSGALQLVGADSESAASSIEGIFKSLNEANSAGNAVVMSAMAQIGAQIEKNKDGSVNTLKTLESIARIFPKIRPDQQKSFANAMGLTPEMLTLLREGSKYAGLLAKADKVGLTVDPALNQQLTNFDVAVKEASASWDGFKSKLERKVYAYVDTNGLTDMVSGFTDMLANNFDNISMSRFAGQNKGDDSELMRRALADPEFQKRLNGNEKNQLTAGVMTDEARKKYHQYFYNQDRSRQLLRDVNAITRPAPVRGQIPYSPASKNTPGFRNHNPGNLKAAPNSTGKRGKFSTFASDDDGLSAMARQLMLYGDRGNNTPGGIIHTYAPSSENNTRAYIDDVTSRTRYGADQRLDLHNPEVLKTLMASMIQHEQGSQPYTEEQLKKAIQSAIMDDQWSGQRNPERLTQQRRDIISGAGGGGRSSSILSPADGDSNVNVITENITRSLTDALAEQPLRLEITMINDKGERKTYNVENNGKIITPMNY</sequence>
<comment type="caution">
    <text evidence="2">The sequence shown here is derived from an EMBL/GenBank/DDBJ whole genome shotgun (WGS) entry which is preliminary data.</text>
</comment>
<organism evidence="2 3">
    <name type="scientific">Kluyvera genomosp. 2</name>
    <dbReference type="NCBI Taxonomy" id="2774054"/>
    <lineage>
        <taxon>Bacteria</taxon>
        <taxon>Pseudomonadati</taxon>
        <taxon>Pseudomonadota</taxon>
        <taxon>Gammaproteobacteria</taxon>
        <taxon>Enterobacterales</taxon>
        <taxon>Enterobacteriaceae</taxon>
        <taxon>Kluyvera</taxon>
    </lineage>
</organism>
<dbReference type="EMBL" id="PYHO01000004">
    <property type="protein sequence ID" value="PSR47501.1"/>
    <property type="molecule type" value="Genomic_DNA"/>
</dbReference>
<evidence type="ECO:0000313" key="2">
    <source>
        <dbReference type="EMBL" id="PSR47501.1"/>
    </source>
</evidence>
<dbReference type="Proteomes" id="UP000240892">
    <property type="component" value="Unassembled WGS sequence"/>
</dbReference>
<dbReference type="AlphaFoldDB" id="A0A2T2Y4P6"/>
<reference evidence="2 3" key="1">
    <citation type="submission" date="2018-03" db="EMBL/GenBank/DDBJ databases">
        <title>First report of an OXA-48+CTX-M-M-producing Kluyvera ascorbata clone recovered from patients admitted in a University Hospital in Madrid, Spain.</title>
        <authorList>
            <person name="Hernandez-Garcia M."/>
            <person name="Leon-Sampedro R."/>
            <person name="Perez-Viso B."/>
            <person name="Morosini M.I."/>
            <person name="Lopez-Fresnena N."/>
            <person name="Coque T.M."/>
            <person name="Bonten M."/>
            <person name="Malhotra-Kumar S."/>
            <person name="Ruiz-Garbajosa P."/>
            <person name="Canton R."/>
        </authorList>
    </citation>
    <scope>NUCLEOTIDE SEQUENCE [LARGE SCALE GENOMIC DNA]</scope>
    <source>
        <strain evidence="2 3">KA2</strain>
    </source>
</reference>
<name>A0A2T2Y4P6_9ENTR</name>
<evidence type="ECO:0000313" key="3">
    <source>
        <dbReference type="Proteomes" id="UP000240892"/>
    </source>
</evidence>
<gene>
    <name evidence="2" type="ORF">C8256_07630</name>
</gene>
<keyword evidence="3" id="KW-1185">Reference proteome</keyword>
<feature type="region of interest" description="Disordered" evidence="1">
    <location>
        <begin position="392"/>
        <end position="427"/>
    </location>
</feature>
<evidence type="ECO:0000256" key="1">
    <source>
        <dbReference type="SAM" id="MobiDB-lite"/>
    </source>
</evidence>
<protein>
    <submittedName>
        <fullName evidence="2">Uncharacterized protein</fullName>
    </submittedName>
</protein>